<organism evidence="1 2">
    <name type="scientific">Panagrolaimus sp. PS1159</name>
    <dbReference type="NCBI Taxonomy" id="55785"/>
    <lineage>
        <taxon>Eukaryota</taxon>
        <taxon>Metazoa</taxon>
        <taxon>Ecdysozoa</taxon>
        <taxon>Nematoda</taxon>
        <taxon>Chromadorea</taxon>
        <taxon>Rhabditida</taxon>
        <taxon>Tylenchina</taxon>
        <taxon>Panagrolaimomorpha</taxon>
        <taxon>Panagrolaimoidea</taxon>
        <taxon>Panagrolaimidae</taxon>
        <taxon>Panagrolaimus</taxon>
    </lineage>
</organism>
<proteinExistence type="predicted"/>
<evidence type="ECO:0000313" key="2">
    <source>
        <dbReference type="WBParaSite" id="PS1159_v2.g6621.t2"/>
    </source>
</evidence>
<reference evidence="2" key="1">
    <citation type="submission" date="2022-11" db="UniProtKB">
        <authorList>
            <consortium name="WormBaseParasite"/>
        </authorList>
    </citation>
    <scope>IDENTIFICATION</scope>
</reference>
<name>A0AC35GLZ3_9BILA</name>
<accession>A0AC35GLZ3</accession>
<protein>
    <submittedName>
        <fullName evidence="2">RRM domain-containing protein</fullName>
    </submittedName>
</protein>
<dbReference type="Proteomes" id="UP000887580">
    <property type="component" value="Unplaced"/>
</dbReference>
<dbReference type="WBParaSite" id="PS1159_v2.g6621.t2">
    <property type="protein sequence ID" value="PS1159_v2.g6621.t2"/>
    <property type="gene ID" value="PS1159_v2.g6621"/>
</dbReference>
<evidence type="ECO:0000313" key="1">
    <source>
        <dbReference type="Proteomes" id="UP000887580"/>
    </source>
</evidence>
<sequence>MTNDMDVDEPKIEKSNGDVKKKRTSHSPSPIRESGKEKRRPKEESTSSSQRSKDKDRKEVEKSSSSRSMDKEKEADRHRSKEKSVRRRSRSREDDRRKHRSRSIEREKGSKSISFVNHQRMNLFLFKVLLIVQNFSADRHRDSRDRDRRSRKRSTSRDRSRHTSRDRDYRRRRSPSPRRSHRRSPSPRRSNRRSPSPRRRRRSPPWRRTTRLPGPERRDVMYFQPSHSMPEGANPNMTPDERDERTIFILQLARDTKPTDLETFFESVGPVRDVRIITDSRTGRSKGIAYIEFWERESVALALGLNKQRLLGAPLIIQQSCAERNRQAAQTLGGALGFTTSFNATGPMKLVVENLHPDINDKMLLDIFEPFGKVSVCKVARGPDRNSLGYANLGFKNADDAKKVLEQLNGYEIAGRALRIKIEEQEESKPSPPHEPHRERLEKDEKMELGHTGRLHVMAKLAEGSGMDVPKATLDISSTFNQQATVPPYATTTFFLSGLFDPATETGENWDQEIADDVITECNQYGGVWHIFVDKNAADGNVYIKCPTVLVAANCVAALHGRYFAGRMVTANYLPASSYHEMFPESRFASALLQPRR</sequence>